<evidence type="ECO:0000313" key="2">
    <source>
        <dbReference type="Proteomes" id="UP001615411"/>
    </source>
</evidence>
<sequence length="168" mass="18123">MNELTTLHEAITASIKAAIPQLKTVGAYAAADESTALPALLYAITSLEPGVDPGDGRTGIIARFEARILVDPAHLQAPLLAVTLATELTVLLRKQFWALDFVEEASVVRAVPAAAAPTSIWLVQWQQMLRLGITQWPWPDQPGPLAFAFSPDTGPGNEDRYQLPEDLA</sequence>
<protein>
    <submittedName>
        <fullName evidence="1">Uncharacterized protein</fullName>
    </submittedName>
</protein>
<gene>
    <name evidence="1" type="ORF">ACIKP7_03410</name>
</gene>
<keyword evidence="2" id="KW-1185">Reference proteome</keyword>
<dbReference type="Proteomes" id="UP001615411">
    <property type="component" value="Unassembled WGS sequence"/>
</dbReference>
<name>A0ACC7LWA8_9PSED</name>
<dbReference type="EMBL" id="JBIUGF010000006">
    <property type="protein sequence ID" value="MFJ1337172.1"/>
    <property type="molecule type" value="Genomic_DNA"/>
</dbReference>
<comment type="caution">
    <text evidence="1">The sequence shown here is derived from an EMBL/GenBank/DDBJ whole genome shotgun (WGS) entry which is preliminary data.</text>
</comment>
<organism evidence="1 2">
    <name type="scientific">Pseudomonas caricapapayae</name>
    <dbReference type="NCBI Taxonomy" id="46678"/>
    <lineage>
        <taxon>Bacteria</taxon>
        <taxon>Pseudomonadati</taxon>
        <taxon>Pseudomonadota</taxon>
        <taxon>Gammaproteobacteria</taxon>
        <taxon>Pseudomonadales</taxon>
        <taxon>Pseudomonadaceae</taxon>
        <taxon>Pseudomonas</taxon>
    </lineage>
</organism>
<reference evidence="1" key="1">
    <citation type="submission" date="2024-10" db="EMBL/GenBank/DDBJ databases">
        <title>Aeromonas and Pseudomonas from the Cagarras Archipelago, Rio de Janeiro, Brazil.</title>
        <authorList>
            <person name="Canellas A.L.B."/>
            <person name="Laport M.S."/>
        </authorList>
    </citation>
    <scope>NUCLEOTIDE SEQUENCE</scope>
    <source>
        <strain evidence="1">ACP-7</strain>
    </source>
</reference>
<proteinExistence type="predicted"/>
<evidence type="ECO:0000313" key="1">
    <source>
        <dbReference type="EMBL" id="MFJ1337172.1"/>
    </source>
</evidence>
<accession>A0ACC7LWA8</accession>